<sequence>MGSFDRLNIPPPLSRSRYVTPFSVFLSQVCEEDIGQCMLVSRMFRRAAYVSAGVRLSRVFAGKRLDKIVSDFPYTTFNLWPYLRQRQAEVAARRSLYERSFLGKFFARENPRIISPRLWTSPDNERQIVIALRFLLTRLFFSISVGDGDGFSWVEGSIVDAQEVVRGEIWRIVMQKPSPGTFSLNTSSHLGEQSFYVLESTCEVVGRPPESQNGNRMSTSDPVRADWSTYIAKRTSTETPRSGEASSELGLISHLSWTNHEEYEMGMSKNWLKNIRREGEFGELKRTMAVRYILACVVGNSISGRWMSSKEMEHHFSGMGSVSDIGPKNATSGGRSSKIHLFLPDHHFVESVHFTTAGGAALHPALAAVQTPGREYFVLRDNGMQVGCEEEGVASVWMGLIGCDRSGLASKTDEGGNLNLGME</sequence>
<gene>
    <name evidence="1" type="ORF">K435DRAFT_713151</name>
</gene>
<evidence type="ECO:0000313" key="2">
    <source>
        <dbReference type="Proteomes" id="UP000297245"/>
    </source>
</evidence>
<name>A0A4S8MS94_DENBC</name>
<dbReference type="Proteomes" id="UP000297245">
    <property type="component" value="Unassembled WGS sequence"/>
</dbReference>
<evidence type="ECO:0000313" key="1">
    <source>
        <dbReference type="EMBL" id="THV05214.1"/>
    </source>
</evidence>
<protein>
    <submittedName>
        <fullName evidence="1">Uncharacterized protein</fullName>
    </submittedName>
</protein>
<reference evidence="1 2" key="1">
    <citation type="journal article" date="2019" name="Nat. Ecol. Evol.">
        <title>Megaphylogeny resolves global patterns of mushroom evolution.</title>
        <authorList>
            <person name="Varga T."/>
            <person name="Krizsan K."/>
            <person name="Foldi C."/>
            <person name="Dima B."/>
            <person name="Sanchez-Garcia M."/>
            <person name="Sanchez-Ramirez S."/>
            <person name="Szollosi G.J."/>
            <person name="Szarkandi J.G."/>
            <person name="Papp V."/>
            <person name="Albert L."/>
            <person name="Andreopoulos W."/>
            <person name="Angelini C."/>
            <person name="Antonin V."/>
            <person name="Barry K.W."/>
            <person name="Bougher N.L."/>
            <person name="Buchanan P."/>
            <person name="Buyck B."/>
            <person name="Bense V."/>
            <person name="Catcheside P."/>
            <person name="Chovatia M."/>
            <person name="Cooper J."/>
            <person name="Damon W."/>
            <person name="Desjardin D."/>
            <person name="Finy P."/>
            <person name="Geml J."/>
            <person name="Haridas S."/>
            <person name="Hughes K."/>
            <person name="Justo A."/>
            <person name="Karasinski D."/>
            <person name="Kautmanova I."/>
            <person name="Kiss B."/>
            <person name="Kocsube S."/>
            <person name="Kotiranta H."/>
            <person name="LaButti K.M."/>
            <person name="Lechner B.E."/>
            <person name="Liimatainen K."/>
            <person name="Lipzen A."/>
            <person name="Lukacs Z."/>
            <person name="Mihaltcheva S."/>
            <person name="Morgado L.N."/>
            <person name="Niskanen T."/>
            <person name="Noordeloos M.E."/>
            <person name="Ohm R.A."/>
            <person name="Ortiz-Santana B."/>
            <person name="Ovrebo C."/>
            <person name="Racz N."/>
            <person name="Riley R."/>
            <person name="Savchenko A."/>
            <person name="Shiryaev A."/>
            <person name="Soop K."/>
            <person name="Spirin V."/>
            <person name="Szebenyi C."/>
            <person name="Tomsovsky M."/>
            <person name="Tulloss R.E."/>
            <person name="Uehling J."/>
            <person name="Grigoriev I.V."/>
            <person name="Vagvolgyi C."/>
            <person name="Papp T."/>
            <person name="Martin F.M."/>
            <person name="Miettinen O."/>
            <person name="Hibbett D.S."/>
            <person name="Nagy L.G."/>
        </authorList>
    </citation>
    <scope>NUCLEOTIDE SEQUENCE [LARGE SCALE GENOMIC DNA]</scope>
    <source>
        <strain evidence="1 2">CBS 962.96</strain>
    </source>
</reference>
<dbReference type="AlphaFoldDB" id="A0A4S8MS94"/>
<dbReference type="OrthoDB" id="2368680at2759"/>
<proteinExistence type="predicted"/>
<accession>A0A4S8MS94</accession>
<keyword evidence="2" id="KW-1185">Reference proteome</keyword>
<organism evidence="1 2">
    <name type="scientific">Dendrothele bispora (strain CBS 962.96)</name>
    <dbReference type="NCBI Taxonomy" id="1314807"/>
    <lineage>
        <taxon>Eukaryota</taxon>
        <taxon>Fungi</taxon>
        <taxon>Dikarya</taxon>
        <taxon>Basidiomycota</taxon>
        <taxon>Agaricomycotina</taxon>
        <taxon>Agaricomycetes</taxon>
        <taxon>Agaricomycetidae</taxon>
        <taxon>Agaricales</taxon>
        <taxon>Agaricales incertae sedis</taxon>
        <taxon>Dendrothele</taxon>
    </lineage>
</organism>
<dbReference type="EMBL" id="ML179050">
    <property type="protein sequence ID" value="THV05214.1"/>
    <property type="molecule type" value="Genomic_DNA"/>
</dbReference>